<dbReference type="PANTHER" id="PTHR21520">
    <property type="entry name" value="GLUTAMATE-RICH PROTEIN 2"/>
    <property type="match status" value="1"/>
</dbReference>
<feature type="compositionally biased region" description="Basic and acidic residues" evidence="1">
    <location>
        <begin position="16"/>
        <end position="33"/>
    </location>
</feature>
<gene>
    <name evidence="2" type="ORF">QVE165_LOCUS32312</name>
</gene>
<reference evidence="2" key="1">
    <citation type="submission" date="2021-02" db="EMBL/GenBank/DDBJ databases">
        <authorList>
            <person name="Nowell W R."/>
        </authorList>
    </citation>
    <scope>NUCLEOTIDE SEQUENCE</scope>
</reference>
<proteinExistence type="predicted"/>
<evidence type="ECO:0000313" key="3">
    <source>
        <dbReference type="Proteomes" id="UP000663832"/>
    </source>
</evidence>
<feature type="compositionally biased region" description="Acidic residues" evidence="1">
    <location>
        <begin position="111"/>
        <end position="126"/>
    </location>
</feature>
<dbReference type="AlphaFoldDB" id="A0A815F2R1"/>
<feature type="compositionally biased region" description="Low complexity" evidence="1">
    <location>
        <begin position="127"/>
        <end position="138"/>
    </location>
</feature>
<feature type="region of interest" description="Disordered" evidence="1">
    <location>
        <begin position="1"/>
        <end position="51"/>
    </location>
</feature>
<dbReference type="Proteomes" id="UP000663832">
    <property type="component" value="Unassembled WGS sequence"/>
</dbReference>
<dbReference type="EMBL" id="CAJNOM010000285">
    <property type="protein sequence ID" value="CAF1320466.1"/>
    <property type="molecule type" value="Genomic_DNA"/>
</dbReference>
<sequence length="168" mass="18672">MSHLKTSKTNQIKSSNAEKKDKQINKENQPKNDETEESSSSDDDDDDEPIRAPIQLKIEFVNSIMFRQWELAQKLCQFMLIYEPNNSEAKQYAPLIDYMLEQEQAASSSSSDDDSSDDDDGDDDDGASGSSSSSSSSSENEEETTTDIDDAKAPKPVNASLSHKCHHK</sequence>
<comment type="caution">
    <text evidence="2">The sequence shown here is derived from an EMBL/GenBank/DDBJ whole genome shotgun (WGS) entry which is preliminary data.</text>
</comment>
<name>A0A815F2R1_9BILA</name>
<feature type="region of interest" description="Disordered" evidence="1">
    <location>
        <begin position="100"/>
        <end position="168"/>
    </location>
</feature>
<organism evidence="2 3">
    <name type="scientific">Adineta steineri</name>
    <dbReference type="NCBI Taxonomy" id="433720"/>
    <lineage>
        <taxon>Eukaryota</taxon>
        <taxon>Metazoa</taxon>
        <taxon>Spiralia</taxon>
        <taxon>Gnathifera</taxon>
        <taxon>Rotifera</taxon>
        <taxon>Eurotatoria</taxon>
        <taxon>Bdelloidea</taxon>
        <taxon>Adinetida</taxon>
        <taxon>Adinetidae</taxon>
        <taxon>Adineta</taxon>
    </lineage>
</organism>
<dbReference type="PANTHER" id="PTHR21520:SF2">
    <property type="entry name" value="GLUTAMATE-RICH PROTEIN 2"/>
    <property type="match status" value="1"/>
</dbReference>
<evidence type="ECO:0000256" key="1">
    <source>
        <dbReference type="SAM" id="MobiDB-lite"/>
    </source>
</evidence>
<accession>A0A815F2R1</accession>
<protein>
    <submittedName>
        <fullName evidence="2">Uncharacterized protein</fullName>
    </submittedName>
</protein>
<keyword evidence="3" id="KW-1185">Reference proteome</keyword>
<feature type="compositionally biased region" description="Acidic residues" evidence="1">
    <location>
        <begin position="34"/>
        <end position="48"/>
    </location>
</feature>
<dbReference type="InterPro" id="IPR026703">
    <property type="entry name" value="ERICH2"/>
</dbReference>
<evidence type="ECO:0000313" key="2">
    <source>
        <dbReference type="EMBL" id="CAF1320466.1"/>
    </source>
</evidence>
<feature type="compositionally biased region" description="Acidic residues" evidence="1">
    <location>
        <begin position="139"/>
        <end position="148"/>
    </location>
</feature>
<dbReference type="OrthoDB" id="9950633at2759"/>